<feature type="domain" description="DUF6794" evidence="1">
    <location>
        <begin position="39"/>
        <end position="121"/>
    </location>
</feature>
<dbReference type="Pfam" id="PF20594">
    <property type="entry name" value="DUF6794"/>
    <property type="match status" value="1"/>
</dbReference>
<evidence type="ECO:0000259" key="1">
    <source>
        <dbReference type="Pfam" id="PF20594"/>
    </source>
</evidence>
<dbReference type="EMBL" id="QTJV01000002">
    <property type="protein sequence ID" value="RFM35031.1"/>
    <property type="molecule type" value="Genomic_DNA"/>
</dbReference>
<comment type="caution">
    <text evidence="2">The sequence shown here is derived from an EMBL/GenBank/DDBJ whole genome shotgun (WGS) entry which is preliminary data.</text>
</comment>
<dbReference type="InterPro" id="IPR046744">
    <property type="entry name" value="DUF6794"/>
</dbReference>
<accession>A0A3E1P4D1</accession>
<proteinExistence type="predicted"/>
<protein>
    <recommendedName>
        <fullName evidence="1">DUF6794 domain-containing protein</fullName>
    </recommendedName>
</protein>
<gene>
    <name evidence="2" type="ORF">DXN04_06420</name>
</gene>
<dbReference type="Proteomes" id="UP000261174">
    <property type="component" value="Unassembled WGS sequence"/>
</dbReference>
<name>A0A3E1P4D1_9BACT</name>
<reference evidence="2 3" key="1">
    <citation type="submission" date="2018-08" db="EMBL/GenBank/DDBJ databases">
        <title>Chitinophaga sp. K20C18050901, a novel bacterium isolated from forest soil.</title>
        <authorList>
            <person name="Wang C."/>
        </authorList>
    </citation>
    <scope>NUCLEOTIDE SEQUENCE [LARGE SCALE GENOMIC DNA]</scope>
    <source>
        <strain evidence="2 3">K20C18050901</strain>
    </source>
</reference>
<organism evidence="2 3">
    <name type="scientific">Chitinophaga silvisoli</name>
    <dbReference type="NCBI Taxonomy" id="2291814"/>
    <lineage>
        <taxon>Bacteria</taxon>
        <taxon>Pseudomonadati</taxon>
        <taxon>Bacteroidota</taxon>
        <taxon>Chitinophagia</taxon>
        <taxon>Chitinophagales</taxon>
        <taxon>Chitinophagaceae</taxon>
        <taxon>Chitinophaga</taxon>
    </lineage>
</organism>
<dbReference type="AlphaFoldDB" id="A0A3E1P4D1"/>
<evidence type="ECO:0000313" key="2">
    <source>
        <dbReference type="EMBL" id="RFM35031.1"/>
    </source>
</evidence>
<keyword evidence="3" id="KW-1185">Reference proteome</keyword>
<evidence type="ECO:0000313" key="3">
    <source>
        <dbReference type="Proteomes" id="UP000261174"/>
    </source>
</evidence>
<sequence>MSAVKFKRPFKSEMTIPKLTFFLTCLFLLTACKVQIKLPKNLDESILYFQQQLTPAELDSFKNKPESDAVIELHQSTGQWIRNNWVYGDRDTALKNYFKALGIYAPDDISSIILTSLHRTLNKKEIELEKQVETYKAYWQPIIDCREKQKIQAVSTYKKFKVGDNITLYMPVDTSEGNRNAILYNCPTTEWVFNEKKDLILKGIVTKKYFINDTANAFFTVRVTYLNRKDTRILMEQVQIGNEKNFSLTGLKIE</sequence>
<dbReference type="PROSITE" id="PS51257">
    <property type="entry name" value="PROKAR_LIPOPROTEIN"/>
    <property type="match status" value="1"/>
</dbReference>